<dbReference type="AlphaFoldDB" id="A0A0E1VPV7"/>
<protein>
    <submittedName>
        <fullName evidence="2">Uncharacterized protein</fullName>
    </submittedName>
</protein>
<feature type="region of interest" description="Disordered" evidence="1">
    <location>
        <begin position="54"/>
        <end position="88"/>
    </location>
</feature>
<sequence length="88" mass="10089">MRRAHRAHRREVDATPSLRAVREIGTGPNVDIVTRSRRQAAALIARARGATAATLERRSRDMHRHRPAADMSRRHTAQHARRRARLTE</sequence>
<evidence type="ECO:0000313" key="3">
    <source>
        <dbReference type="Proteomes" id="UP000001812"/>
    </source>
</evidence>
<dbReference type="Proteomes" id="UP000001812">
    <property type="component" value="Chromosome II"/>
</dbReference>
<organism evidence="2 3">
    <name type="scientific">Burkholderia pseudomallei 1710a</name>
    <dbReference type="NCBI Taxonomy" id="320371"/>
    <lineage>
        <taxon>Bacteria</taxon>
        <taxon>Pseudomonadati</taxon>
        <taxon>Pseudomonadota</taxon>
        <taxon>Betaproteobacteria</taxon>
        <taxon>Burkholderiales</taxon>
        <taxon>Burkholderiaceae</taxon>
        <taxon>Burkholderia</taxon>
        <taxon>pseudomallei group</taxon>
    </lineage>
</organism>
<proteinExistence type="predicted"/>
<evidence type="ECO:0000313" key="2">
    <source>
        <dbReference type="EMBL" id="EET02870.1"/>
    </source>
</evidence>
<dbReference type="HOGENOM" id="CLU_2463142_0_0_4"/>
<dbReference type="EMBL" id="CM000833">
    <property type="protein sequence ID" value="EET02870.1"/>
    <property type="molecule type" value="Genomic_DNA"/>
</dbReference>
<accession>A0A0E1VPV7</accession>
<evidence type="ECO:0000256" key="1">
    <source>
        <dbReference type="SAM" id="MobiDB-lite"/>
    </source>
</evidence>
<feature type="compositionally biased region" description="Basic residues" evidence="1">
    <location>
        <begin position="74"/>
        <end position="88"/>
    </location>
</feature>
<name>A0A0E1VPV7_BURPE</name>
<gene>
    <name evidence="2" type="ORF">BURPS1710A_A2530</name>
</gene>
<reference evidence="3" key="1">
    <citation type="submission" date="2007-08" db="EMBL/GenBank/DDBJ databases">
        <title>Annotation of Burkholderia pseudomallei 1710a.</title>
        <authorList>
            <person name="Harkins D.M."/>
            <person name="DeShazer D."/>
            <person name="Woods D.E."/>
            <person name="Brinkac L.M."/>
            <person name="Brown K.A."/>
            <person name="Hung G.C."/>
            <person name="Tuanyok A."/>
            <person name="Zhang B."/>
            <person name="Nierman W.C."/>
        </authorList>
    </citation>
    <scope>NUCLEOTIDE SEQUENCE [LARGE SCALE GENOMIC DNA]</scope>
    <source>
        <strain evidence="3">1710a</strain>
    </source>
</reference>
<reference evidence="2 3" key="2">
    <citation type="submission" date="2009-05" db="EMBL/GenBank/DDBJ databases">
        <authorList>
            <person name="Harkins D.M."/>
            <person name="DeShazer D."/>
            <person name="Woods D.E."/>
            <person name="Brinkac L.M."/>
            <person name="Brown K.A."/>
            <person name="Hung G.C."/>
            <person name="Tuanyok A."/>
            <person name="Zhang B."/>
            <person name="Nierman W.C."/>
        </authorList>
    </citation>
    <scope>NUCLEOTIDE SEQUENCE [LARGE SCALE GENOMIC DNA]</scope>
    <source>
        <strain evidence="2 3">1710a</strain>
    </source>
</reference>